<evidence type="ECO:0000256" key="9">
    <source>
        <dbReference type="ARBA" id="ARBA00047493"/>
    </source>
</evidence>
<dbReference type="GO" id="GO:0004326">
    <property type="term" value="F:tetrahydrofolylpolyglutamate synthase activity"/>
    <property type="evidence" value="ECO:0007669"/>
    <property type="project" value="UniProtKB-EC"/>
</dbReference>
<dbReference type="PANTHER" id="PTHR11136:SF0">
    <property type="entry name" value="DIHYDROFOLATE SYNTHETASE-RELATED"/>
    <property type="match status" value="1"/>
</dbReference>
<evidence type="ECO:0000256" key="2">
    <source>
        <dbReference type="ARBA" id="ARBA00013025"/>
    </source>
</evidence>
<evidence type="ECO:0000313" key="12">
    <source>
        <dbReference type="Proteomes" id="UP000236394"/>
    </source>
</evidence>
<dbReference type="RefSeq" id="WP_102892149.1">
    <property type="nucleotide sequence ID" value="NZ_NBZD01000001.1"/>
</dbReference>
<dbReference type="SUPFAM" id="SSF53623">
    <property type="entry name" value="MurD-like peptide ligases, catalytic domain"/>
    <property type="match status" value="1"/>
</dbReference>
<comment type="catalytic activity">
    <reaction evidence="9">
        <text>(6S)-5,6,7,8-tetrahydrofolyl-(gamma-L-Glu)(n) + L-glutamate + ATP = (6S)-5,6,7,8-tetrahydrofolyl-(gamma-L-Glu)(n+1) + ADP + phosphate + H(+)</text>
        <dbReference type="Rhea" id="RHEA:10580"/>
        <dbReference type="Rhea" id="RHEA-COMP:14738"/>
        <dbReference type="Rhea" id="RHEA-COMP:14740"/>
        <dbReference type="ChEBI" id="CHEBI:15378"/>
        <dbReference type="ChEBI" id="CHEBI:29985"/>
        <dbReference type="ChEBI" id="CHEBI:30616"/>
        <dbReference type="ChEBI" id="CHEBI:43474"/>
        <dbReference type="ChEBI" id="CHEBI:141005"/>
        <dbReference type="ChEBI" id="CHEBI:456216"/>
        <dbReference type="EC" id="6.3.2.17"/>
    </reaction>
</comment>
<protein>
    <recommendedName>
        <fullName evidence="2">tetrahydrofolate synthase</fullName>
        <ecNumber evidence="2">6.3.2.17</ecNumber>
    </recommendedName>
    <alternativeName>
        <fullName evidence="8">Tetrahydrofolylpolyglutamate synthase</fullName>
    </alternativeName>
</protein>
<dbReference type="GO" id="GO:0005524">
    <property type="term" value="F:ATP binding"/>
    <property type="evidence" value="ECO:0007669"/>
    <property type="project" value="UniProtKB-KW"/>
</dbReference>
<dbReference type="AlphaFoldDB" id="A0A2J8B3K0"/>
<dbReference type="EMBL" id="NBZD01000001">
    <property type="protein sequence ID" value="PNH19353.1"/>
    <property type="molecule type" value="Genomic_DNA"/>
</dbReference>
<evidence type="ECO:0000256" key="7">
    <source>
        <dbReference type="ARBA" id="ARBA00022842"/>
    </source>
</evidence>
<dbReference type="Gene3D" id="3.90.190.20">
    <property type="entry name" value="Mur ligase, C-terminal domain"/>
    <property type="match status" value="1"/>
</dbReference>
<sequence length="524" mass="56960">MWTYEEAMQYLNQSLVFGRKKGLYPMRQLLNYFGNPDHNLRFIHLAGTNGKGSTAMALAVMCAAAGLKTGLYTSPYVERFSERIRCLCKENYMAAQVQRGDGEIDKESLARLLAKVRAGVEAITPAISAYYGEKWQPSYFEILTVSAILYYAELHCDVVVWETGLGGEFDSTNVIERAEITILTALNYDHCEYLGNTLAEIAAAKAGIIKPGTTVFLYDILTACPDPVAAGEALRVVMDKCQACKVPLYVIKPGDFAVCERGLDGIEIDLRQAPTCLYKPAGCSSLPTGSPSIPTGCSSLPTGSPSMPTGCSSLPTGMMRKYFIPLIGQHQAMNMAVAIFAGATFLRQQTNFTDAQTVSTIVAALPELYWPARLEVLQKKPPVLLDGAHNVQGATALGAALHDLGIGHAAIWVCGFVRGKNHVEMVRHLIDTVGRAPLAIICLTPPEPKRAVPAMELRQDLTKLNLFASAGGDTAFFVAADPAEALSIWQRDYATAPLVAFGSLYLAGPFKQAWRKFQETRNNE</sequence>
<evidence type="ECO:0000256" key="4">
    <source>
        <dbReference type="ARBA" id="ARBA00022723"/>
    </source>
</evidence>
<evidence type="ECO:0000256" key="3">
    <source>
        <dbReference type="ARBA" id="ARBA00022598"/>
    </source>
</evidence>
<comment type="similarity">
    <text evidence="1">Belongs to the folylpolyglutamate synthase family.</text>
</comment>
<keyword evidence="6" id="KW-0067">ATP-binding</keyword>
<keyword evidence="3" id="KW-0436">Ligase</keyword>
<feature type="domain" description="Mur ligase C-terminal" evidence="10">
    <location>
        <begin position="373"/>
        <end position="487"/>
    </location>
</feature>
<reference evidence="12" key="1">
    <citation type="submission" date="2017-04" db="EMBL/GenBank/DDBJ databases">
        <authorList>
            <person name="Bumgarner R.E."/>
            <person name="Fredricks D.N."/>
            <person name="Srinivasan S."/>
        </authorList>
    </citation>
    <scope>NUCLEOTIDE SEQUENCE [LARGE SCALE GENOMIC DNA]</scope>
    <source>
        <strain evidence="12">KA00405</strain>
    </source>
</reference>
<accession>A0A2J8B3K0</accession>
<dbReference type="GO" id="GO:0005737">
    <property type="term" value="C:cytoplasm"/>
    <property type="evidence" value="ECO:0007669"/>
    <property type="project" value="TreeGrafter"/>
</dbReference>
<evidence type="ECO:0000256" key="1">
    <source>
        <dbReference type="ARBA" id="ARBA00008276"/>
    </source>
</evidence>
<proteinExistence type="inferred from homology"/>
<dbReference type="InterPro" id="IPR001645">
    <property type="entry name" value="Folylpolyglutamate_synth"/>
</dbReference>
<dbReference type="PANTHER" id="PTHR11136">
    <property type="entry name" value="FOLYLPOLYGLUTAMATE SYNTHASE-RELATED"/>
    <property type="match status" value="1"/>
</dbReference>
<dbReference type="InterPro" id="IPR004101">
    <property type="entry name" value="Mur_ligase_C"/>
</dbReference>
<keyword evidence="4" id="KW-0479">Metal-binding</keyword>
<dbReference type="NCBIfam" id="TIGR01499">
    <property type="entry name" value="folC"/>
    <property type="match status" value="1"/>
</dbReference>
<dbReference type="InterPro" id="IPR036565">
    <property type="entry name" value="Mur-like_cat_sf"/>
</dbReference>
<dbReference type="SUPFAM" id="SSF53244">
    <property type="entry name" value="MurD-like peptide ligases, peptide-binding domain"/>
    <property type="match status" value="1"/>
</dbReference>
<keyword evidence="7" id="KW-0460">Magnesium</keyword>
<evidence type="ECO:0000259" key="10">
    <source>
        <dbReference type="Pfam" id="PF02875"/>
    </source>
</evidence>
<organism evidence="11 12">
    <name type="scientific">Mageeibacillus indolicus</name>
    <dbReference type="NCBI Taxonomy" id="884684"/>
    <lineage>
        <taxon>Bacteria</taxon>
        <taxon>Bacillati</taxon>
        <taxon>Bacillota</taxon>
        <taxon>Clostridia</taxon>
        <taxon>Eubacteriales</taxon>
        <taxon>Oscillospiraceae</taxon>
        <taxon>Mageeibacillus</taxon>
    </lineage>
</organism>
<keyword evidence="5" id="KW-0547">Nucleotide-binding</keyword>
<gene>
    <name evidence="11" type="ORF">B7R76_00225</name>
</gene>
<dbReference type="GO" id="GO:0046872">
    <property type="term" value="F:metal ion binding"/>
    <property type="evidence" value="ECO:0007669"/>
    <property type="project" value="UniProtKB-KW"/>
</dbReference>
<dbReference type="InterPro" id="IPR036615">
    <property type="entry name" value="Mur_ligase_C_dom_sf"/>
</dbReference>
<dbReference type="EC" id="6.3.2.17" evidence="2"/>
<evidence type="ECO:0000313" key="11">
    <source>
        <dbReference type="EMBL" id="PNH19353.1"/>
    </source>
</evidence>
<dbReference type="Proteomes" id="UP000236394">
    <property type="component" value="Unassembled WGS sequence"/>
</dbReference>
<evidence type="ECO:0000256" key="5">
    <source>
        <dbReference type="ARBA" id="ARBA00022741"/>
    </source>
</evidence>
<name>A0A2J8B3K0_9FIRM</name>
<dbReference type="Gene3D" id="3.40.1190.10">
    <property type="entry name" value="Mur-like, catalytic domain"/>
    <property type="match status" value="1"/>
</dbReference>
<dbReference type="GO" id="GO:0008841">
    <property type="term" value="F:dihydrofolate synthase activity"/>
    <property type="evidence" value="ECO:0007669"/>
    <property type="project" value="TreeGrafter"/>
</dbReference>
<evidence type="ECO:0000256" key="8">
    <source>
        <dbReference type="ARBA" id="ARBA00030592"/>
    </source>
</evidence>
<comment type="caution">
    <text evidence="11">The sequence shown here is derived from an EMBL/GenBank/DDBJ whole genome shotgun (WGS) entry which is preliminary data.</text>
</comment>
<evidence type="ECO:0000256" key="6">
    <source>
        <dbReference type="ARBA" id="ARBA00022840"/>
    </source>
</evidence>
<dbReference type="Pfam" id="PF02875">
    <property type="entry name" value="Mur_ligase_C"/>
    <property type="match status" value="1"/>
</dbReference>